<dbReference type="Proteomes" id="UP000230833">
    <property type="component" value="Unassembled WGS sequence"/>
</dbReference>
<dbReference type="Pfam" id="PF01230">
    <property type="entry name" value="HIT"/>
    <property type="match status" value="1"/>
</dbReference>
<evidence type="ECO:0000256" key="2">
    <source>
        <dbReference type="PROSITE-ProRule" id="PRU00464"/>
    </source>
</evidence>
<evidence type="ECO:0000313" key="4">
    <source>
        <dbReference type="EMBL" id="PIR46770.1"/>
    </source>
</evidence>
<dbReference type="PANTHER" id="PTHR46648:SF1">
    <property type="entry name" value="ADENOSINE 5'-MONOPHOSPHORAMIDASE HNT1"/>
    <property type="match status" value="1"/>
</dbReference>
<feature type="active site" description="Tele-AMP-histidine intermediate" evidence="1">
    <location>
        <position position="91"/>
    </location>
</feature>
<feature type="domain" description="HIT" evidence="3">
    <location>
        <begin position="4"/>
        <end position="106"/>
    </location>
</feature>
<comment type="caution">
    <text evidence="2">Lacks conserved residue(s) required for the propagation of feature annotation.</text>
</comment>
<dbReference type="PANTHER" id="PTHR46648">
    <property type="entry name" value="HIT FAMILY PROTEIN 1"/>
    <property type="match status" value="1"/>
</dbReference>
<dbReference type="InterPro" id="IPR001310">
    <property type="entry name" value="Histidine_triad_HIT"/>
</dbReference>
<reference evidence="4 5" key="1">
    <citation type="submission" date="2017-09" db="EMBL/GenBank/DDBJ databases">
        <title>Depth-based differentiation of microbial function through sediment-hosted aquifers and enrichment of novel symbionts in the deep terrestrial subsurface.</title>
        <authorList>
            <person name="Probst A.J."/>
            <person name="Ladd B."/>
            <person name="Jarett J.K."/>
            <person name="Geller-Mcgrath D.E."/>
            <person name="Sieber C.M."/>
            <person name="Emerson J.B."/>
            <person name="Anantharaman K."/>
            <person name="Thomas B.C."/>
            <person name="Malmstrom R."/>
            <person name="Stieglmeier M."/>
            <person name="Klingl A."/>
            <person name="Woyke T."/>
            <person name="Ryan C.M."/>
            <person name="Banfield J.F."/>
        </authorList>
    </citation>
    <scope>NUCLEOTIDE SEQUENCE [LARGE SCALE GENOMIC DNA]</scope>
    <source>
        <strain evidence="4">CG10_big_fil_rev_8_21_14_0_10_45_14</strain>
    </source>
</reference>
<dbReference type="PROSITE" id="PS51084">
    <property type="entry name" value="HIT_2"/>
    <property type="match status" value="1"/>
</dbReference>
<evidence type="ECO:0000256" key="1">
    <source>
        <dbReference type="PIRSR" id="PIRSR601310-1"/>
    </source>
</evidence>
<dbReference type="InterPro" id="IPR036265">
    <property type="entry name" value="HIT-like_sf"/>
</dbReference>
<name>A0A2H0RJZ8_9BACT</name>
<protein>
    <submittedName>
        <fullName evidence="4">HIT family protein</fullName>
    </submittedName>
</protein>
<dbReference type="GO" id="GO:0009117">
    <property type="term" value="P:nucleotide metabolic process"/>
    <property type="evidence" value="ECO:0007669"/>
    <property type="project" value="TreeGrafter"/>
</dbReference>
<accession>A0A2H0RJZ8</accession>
<dbReference type="GO" id="GO:0003824">
    <property type="term" value="F:catalytic activity"/>
    <property type="evidence" value="ECO:0007669"/>
    <property type="project" value="InterPro"/>
</dbReference>
<dbReference type="SUPFAM" id="SSF54197">
    <property type="entry name" value="HIT-like"/>
    <property type="match status" value="1"/>
</dbReference>
<dbReference type="InterPro" id="IPR011146">
    <property type="entry name" value="HIT-like"/>
</dbReference>
<dbReference type="Gene3D" id="3.30.428.10">
    <property type="entry name" value="HIT-like"/>
    <property type="match status" value="1"/>
</dbReference>
<dbReference type="AlphaFoldDB" id="A0A2H0RJZ8"/>
<dbReference type="PRINTS" id="PR00332">
    <property type="entry name" value="HISTRIAD"/>
</dbReference>
<organism evidence="4 5">
    <name type="scientific">Candidatus Vogelbacteria bacterium CG10_big_fil_rev_8_21_14_0_10_45_14</name>
    <dbReference type="NCBI Taxonomy" id="1975042"/>
    <lineage>
        <taxon>Bacteria</taxon>
        <taxon>Candidatus Vogeliibacteriota</taxon>
    </lineage>
</organism>
<gene>
    <name evidence="4" type="ORF">COV07_02810</name>
</gene>
<evidence type="ECO:0000313" key="5">
    <source>
        <dbReference type="Proteomes" id="UP000230833"/>
    </source>
</evidence>
<sequence length="132" mass="14843">MDCIFCKIVAGAVPAEKVYEDEHNLAFLDIHPHEKGHTLVIPKSHYTWVWDVEDIGSLYKAVKIVANAQKKAFATELVVSLVFGKDVPHAHVQLIPAKDTPEEPTSVDMLLHRISYADGEMYACAEKIRKFL</sequence>
<evidence type="ECO:0000259" key="3">
    <source>
        <dbReference type="PROSITE" id="PS51084"/>
    </source>
</evidence>
<comment type="caution">
    <text evidence="4">The sequence shown here is derived from an EMBL/GenBank/DDBJ whole genome shotgun (WGS) entry which is preliminary data.</text>
</comment>
<dbReference type="EMBL" id="PCYL01000029">
    <property type="protein sequence ID" value="PIR46770.1"/>
    <property type="molecule type" value="Genomic_DNA"/>
</dbReference>
<proteinExistence type="predicted"/>